<name>A0A4U1MNR1_9BACL</name>
<evidence type="ECO:0000313" key="1">
    <source>
        <dbReference type="EMBL" id="TKD72647.1"/>
    </source>
</evidence>
<reference evidence="1 2" key="1">
    <citation type="submission" date="2019-04" db="EMBL/GenBank/DDBJ databases">
        <title>Genome sequence of Bacillus hwajinpoensis strain Y2.</title>
        <authorList>
            <person name="Fair J.L."/>
            <person name="Maclea K.S."/>
        </authorList>
    </citation>
    <scope>NUCLEOTIDE SEQUENCE [LARGE SCALE GENOMIC DNA]</scope>
    <source>
        <strain evidence="1 2">Y2</strain>
    </source>
</reference>
<evidence type="ECO:0000313" key="2">
    <source>
        <dbReference type="Proteomes" id="UP000310541"/>
    </source>
</evidence>
<dbReference type="Proteomes" id="UP000310541">
    <property type="component" value="Unassembled WGS sequence"/>
</dbReference>
<sequence>MAEVINKIFSPSKKYKAQIIKRRDGLFTTEVSYWMEELGHEFWSPQHDGFTLIDSEESACKIAIEQLRSQSGEVIHMWFVNGKG</sequence>
<dbReference type="EMBL" id="SWFM01000001">
    <property type="protein sequence ID" value="TKD72647.1"/>
    <property type="molecule type" value="Genomic_DNA"/>
</dbReference>
<gene>
    <name evidence="1" type="ORF">FBF83_05460</name>
</gene>
<comment type="caution">
    <text evidence="1">The sequence shown here is derived from an EMBL/GenBank/DDBJ whole genome shotgun (WGS) entry which is preliminary data.</text>
</comment>
<dbReference type="RefSeq" id="WP_136946091.1">
    <property type="nucleotide sequence ID" value="NZ_SWFM01000001.1"/>
</dbReference>
<proteinExistence type="predicted"/>
<accession>A0A4U1MNR1</accession>
<organism evidence="1 2">
    <name type="scientific">Guptibacillus hwajinpoensis</name>
    <dbReference type="NCBI Taxonomy" id="208199"/>
    <lineage>
        <taxon>Bacteria</taxon>
        <taxon>Bacillati</taxon>
        <taxon>Bacillota</taxon>
        <taxon>Bacilli</taxon>
        <taxon>Bacillales</taxon>
        <taxon>Guptibacillaceae</taxon>
        <taxon>Guptibacillus</taxon>
    </lineage>
</organism>
<dbReference type="AlphaFoldDB" id="A0A4U1MNR1"/>
<dbReference type="OrthoDB" id="2738800at2"/>
<protein>
    <submittedName>
        <fullName evidence="1">Uncharacterized protein</fullName>
    </submittedName>
</protein>